<evidence type="ECO:0000256" key="5">
    <source>
        <dbReference type="SAM" id="Phobius"/>
    </source>
</evidence>
<dbReference type="AlphaFoldDB" id="A0A9W8H716"/>
<dbReference type="Pfam" id="PF00003">
    <property type="entry name" value="7tm_3"/>
    <property type="match status" value="1"/>
</dbReference>
<organism evidence="7 8">
    <name type="scientific">Coemansia javaensis</name>
    <dbReference type="NCBI Taxonomy" id="2761396"/>
    <lineage>
        <taxon>Eukaryota</taxon>
        <taxon>Fungi</taxon>
        <taxon>Fungi incertae sedis</taxon>
        <taxon>Zoopagomycota</taxon>
        <taxon>Kickxellomycotina</taxon>
        <taxon>Kickxellomycetes</taxon>
        <taxon>Kickxellales</taxon>
        <taxon>Kickxellaceae</taxon>
        <taxon>Coemansia</taxon>
    </lineage>
</organism>
<keyword evidence="4 5" id="KW-0472">Membrane</keyword>
<dbReference type="OrthoDB" id="5527222at2759"/>
<reference evidence="7" key="1">
    <citation type="submission" date="2022-07" db="EMBL/GenBank/DDBJ databases">
        <title>Phylogenomic reconstructions and comparative analyses of Kickxellomycotina fungi.</title>
        <authorList>
            <person name="Reynolds N.K."/>
            <person name="Stajich J.E."/>
            <person name="Barry K."/>
            <person name="Grigoriev I.V."/>
            <person name="Crous P."/>
            <person name="Smith M.E."/>
        </authorList>
    </citation>
    <scope>NUCLEOTIDE SEQUENCE</scope>
    <source>
        <strain evidence="7">NBRC 105414</strain>
    </source>
</reference>
<evidence type="ECO:0000256" key="2">
    <source>
        <dbReference type="ARBA" id="ARBA00022692"/>
    </source>
</evidence>
<dbReference type="GO" id="GO:0004930">
    <property type="term" value="F:G protein-coupled receptor activity"/>
    <property type="evidence" value="ECO:0007669"/>
    <property type="project" value="InterPro"/>
</dbReference>
<evidence type="ECO:0000256" key="4">
    <source>
        <dbReference type="ARBA" id="ARBA00023136"/>
    </source>
</evidence>
<evidence type="ECO:0000313" key="8">
    <source>
        <dbReference type="Proteomes" id="UP001140217"/>
    </source>
</evidence>
<feature type="transmembrane region" description="Helical" evidence="5">
    <location>
        <begin position="263"/>
        <end position="282"/>
    </location>
</feature>
<feature type="transmembrane region" description="Helical" evidence="5">
    <location>
        <begin position="114"/>
        <end position="134"/>
    </location>
</feature>
<feature type="transmembrane region" description="Helical" evidence="5">
    <location>
        <begin position="196"/>
        <end position="218"/>
    </location>
</feature>
<feature type="transmembrane region" description="Helical" evidence="5">
    <location>
        <begin position="77"/>
        <end position="94"/>
    </location>
</feature>
<keyword evidence="2 5" id="KW-0812">Transmembrane</keyword>
<gene>
    <name evidence="7" type="ORF">H4R18_005120</name>
</gene>
<protein>
    <recommendedName>
        <fullName evidence="6">G-protein coupled receptors family 3 profile domain-containing protein</fullName>
    </recommendedName>
</protein>
<dbReference type="GO" id="GO:0016020">
    <property type="term" value="C:membrane"/>
    <property type="evidence" value="ECO:0007669"/>
    <property type="project" value="UniProtKB-SubCell"/>
</dbReference>
<comment type="caution">
    <text evidence="7">The sequence shown here is derived from an EMBL/GenBank/DDBJ whole genome shotgun (WGS) entry which is preliminary data.</text>
</comment>
<evidence type="ECO:0000256" key="3">
    <source>
        <dbReference type="ARBA" id="ARBA00022989"/>
    </source>
</evidence>
<proteinExistence type="predicted"/>
<keyword evidence="8" id="KW-1185">Reference proteome</keyword>
<dbReference type="InterPro" id="IPR017978">
    <property type="entry name" value="GPCR_3_C"/>
</dbReference>
<feature type="transmembrane region" description="Helical" evidence="5">
    <location>
        <begin position="154"/>
        <end position="176"/>
    </location>
</feature>
<accession>A0A9W8H716</accession>
<sequence>MDHSACVLAMGNGLSFRVTERERERVAAAALAGLRLDPRGAADAALVVALAAVYGVTLAAAIYALCNRNYPPIRCKAPVLMACIPVAGTVWLAGDTQANGHVPLRGTALENCKAFGLWMRIVFGALTVSALWAARVYGIYRVFALKRPFDGRGLRVAAGAYLAGLLVFGAVVQATAAHKTLFYLDEADICAVSRGLLAAVFAVIWANFAAVFVLSWLVRNVRSAFNEAREMAVACLVVLVVLVCETVMHYASPHYPLTARCRLFVTYACHIGTAVYWWLLMAEPLVNCAFRRERYLARWTARLVSDGLELQYDMSCDKGHDPSAVCGSSAFLGLSTQNDLAGLAHCAEKRSSSIVTLSRCAPDRSSPIGLHFAMASRPKPCSFW</sequence>
<dbReference type="EMBL" id="JANBUL010000286">
    <property type="protein sequence ID" value="KAJ2777516.1"/>
    <property type="molecule type" value="Genomic_DNA"/>
</dbReference>
<evidence type="ECO:0000313" key="7">
    <source>
        <dbReference type="EMBL" id="KAJ2777516.1"/>
    </source>
</evidence>
<name>A0A9W8H716_9FUNG</name>
<comment type="subcellular location">
    <subcellularLocation>
        <location evidence="1">Membrane</location>
        <topology evidence="1">Multi-pass membrane protein</topology>
    </subcellularLocation>
</comment>
<evidence type="ECO:0000256" key="1">
    <source>
        <dbReference type="ARBA" id="ARBA00004141"/>
    </source>
</evidence>
<feature type="transmembrane region" description="Helical" evidence="5">
    <location>
        <begin position="44"/>
        <end position="65"/>
    </location>
</feature>
<keyword evidence="3 5" id="KW-1133">Transmembrane helix</keyword>
<evidence type="ECO:0000259" key="6">
    <source>
        <dbReference type="Pfam" id="PF00003"/>
    </source>
</evidence>
<dbReference type="Proteomes" id="UP001140217">
    <property type="component" value="Unassembled WGS sequence"/>
</dbReference>
<feature type="transmembrane region" description="Helical" evidence="5">
    <location>
        <begin position="230"/>
        <end position="251"/>
    </location>
</feature>
<feature type="domain" description="G-protein coupled receptors family 3 profile" evidence="6">
    <location>
        <begin position="45"/>
        <end position="253"/>
    </location>
</feature>